<accession>A0A1S9PHS6</accession>
<gene>
    <name evidence="3" type="ORF">BC343_24720</name>
</gene>
<comment type="caution">
    <text evidence="3">The sequence shown here is derived from an EMBL/GenBank/DDBJ whole genome shotgun (WGS) entry which is preliminary data.</text>
</comment>
<keyword evidence="4" id="KW-1185">Reference proteome</keyword>
<dbReference type="STRING" id="1792845.BC343_24720"/>
<keyword evidence="1" id="KW-0732">Signal</keyword>
<dbReference type="Proteomes" id="UP000189739">
    <property type="component" value="Unassembled WGS sequence"/>
</dbReference>
<feature type="signal peptide" evidence="1">
    <location>
        <begin position="1"/>
        <end position="21"/>
    </location>
</feature>
<protein>
    <recommendedName>
        <fullName evidence="2">DUF5703 domain-containing protein</fullName>
    </recommendedName>
</protein>
<dbReference type="GO" id="GO:0005975">
    <property type="term" value="P:carbohydrate metabolic process"/>
    <property type="evidence" value="ECO:0007669"/>
    <property type="project" value="InterPro"/>
</dbReference>
<dbReference type="RefSeq" id="WP_078347506.1">
    <property type="nucleotide sequence ID" value="NZ_MBTF01000006.1"/>
</dbReference>
<dbReference type="Pfam" id="PF18961">
    <property type="entry name" value="DUF5703_N"/>
    <property type="match status" value="1"/>
</dbReference>
<dbReference type="InterPro" id="IPR043757">
    <property type="entry name" value="DUF5703_N"/>
</dbReference>
<proteinExistence type="predicted"/>
<evidence type="ECO:0000313" key="4">
    <source>
        <dbReference type="Proteomes" id="UP000189739"/>
    </source>
</evidence>
<dbReference type="InterPro" id="IPR012341">
    <property type="entry name" value="6hp_glycosidase-like_sf"/>
</dbReference>
<organism evidence="3 4">
    <name type="scientific">Mucilaginibacter pedocola</name>
    <dbReference type="NCBI Taxonomy" id="1792845"/>
    <lineage>
        <taxon>Bacteria</taxon>
        <taxon>Pseudomonadati</taxon>
        <taxon>Bacteroidota</taxon>
        <taxon>Sphingobacteriia</taxon>
        <taxon>Sphingobacteriales</taxon>
        <taxon>Sphingobacteriaceae</taxon>
        <taxon>Mucilaginibacter</taxon>
    </lineage>
</organism>
<evidence type="ECO:0000313" key="3">
    <source>
        <dbReference type="EMBL" id="OOQ60500.1"/>
    </source>
</evidence>
<feature type="chain" id="PRO_5012233303" description="DUF5703 domain-containing protein" evidence="1">
    <location>
        <begin position="22"/>
        <end position="773"/>
    </location>
</feature>
<dbReference type="SUPFAM" id="SSF48208">
    <property type="entry name" value="Six-hairpin glycosidases"/>
    <property type="match status" value="1"/>
</dbReference>
<evidence type="ECO:0000259" key="2">
    <source>
        <dbReference type="Pfam" id="PF18961"/>
    </source>
</evidence>
<sequence>MNKKLLLLSCIFVLGLSHAFAQSNQLTQNNIVWHSPSTNSGESMPVGGGDIGLNVWVEKGDLLFYIARSGNYDENNALLKLGRVRIKLSSNPFEGGSFKQTLNLYDGCIDIETKKAGITTTIKVWVDVFSPNIHVKVLSGVPVSAAIAYENWQYLDTQKSGLENNENGFKFGATKPIKGYRDSVRFDNNGILFYHQNKGDENIFDLTVKQQGLEAEKAQLFNPLKNLIFGGMLKGNDMCAAGTYSGKYLNTIYKGWKISSTGKHTTYNFDITLHTRQQPTVAAWLKGLNQAGQTIAQATKARQATLNWWHRFWDRSFVHINTAKADTADVAWQSGRNYQLFRYMLACNAFGSYPTKFNGGLFTYDPALVNTTMPYTPDFRNWGGSIFTAQNQRLVYFPMLKNGDGDLLQPEFDFYLRILKTAEIATRKYWGHGGARFPEQIENFGLSDLAEYGINHPATLDPGVDDNRWLEYHWETVLEFCYMMLQTESYAGKDVSKYVPFIESCVDFFDQHYQYLAQRATGKPLDGEGHLILFPGSAGETFKMANNSTPTVAGLRTVVAMLMNAKTAGLSAKQREKFSGILKRIPPISYQTIAGHTTIAPAKSWERVNNEESPQLYPIYPYGIFGIDRPGLDTALNTWKYDTTVVKFRSHIGWKQDNIIAARLGLTDEASRVTFLKLKNSGRRFPAFWGPGFDWTPDHNWGGSGMIGLQEMLLQSNGDKIYLLPAWPKNLDVHFKLHTDKQTTVECTFTNGKVTQLLVLPASRRKDVVMPGY</sequence>
<reference evidence="3 4" key="1">
    <citation type="submission" date="2016-07" db="EMBL/GenBank/DDBJ databases">
        <title>Genomic analysis of zinc-resistant bacterium Mucilaginibacter pedocola TBZ30.</title>
        <authorList>
            <person name="Huang J."/>
            <person name="Tang J."/>
        </authorList>
    </citation>
    <scope>NUCLEOTIDE SEQUENCE [LARGE SCALE GENOMIC DNA]</scope>
    <source>
        <strain evidence="3 4">TBZ30</strain>
    </source>
</reference>
<evidence type="ECO:0000256" key="1">
    <source>
        <dbReference type="SAM" id="SignalP"/>
    </source>
</evidence>
<dbReference type="EMBL" id="MBTF01000006">
    <property type="protein sequence ID" value="OOQ60500.1"/>
    <property type="molecule type" value="Genomic_DNA"/>
</dbReference>
<dbReference type="Gene3D" id="1.50.10.10">
    <property type="match status" value="1"/>
</dbReference>
<dbReference type="AlphaFoldDB" id="A0A1S9PHS6"/>
<name>A0A1S9PHS6_9SPHI</name>
<dbReference type="OrthoDB" id="101302at2"/>
<dbReference type="InterPro" id="IPR008928">
    <property type="entry name" value="6-hairpin_glycosidase_sf"/>
</dbReference>
<feature type="domain" description="DUF5703" evidence="2">
    <location>
        <begin position="32"/>
        <end position="318"/>
    </location>
</feature>